<sequence length="206" mass="22082">MTQRISTLAFLLRLFHSRKASCERRRVVADRNLTWKTGAVRALPSGRRKATSREWPREPSLHPLTPVTVCACETRGGIAALPPVAGARQARPGAGAGDAGEALSRRLRRRKPSATRAAVITALRPGSPPAVGGVSKNAKKEHQCGTLALDAVSLFSGIWVPHVLDALVALTFGSCYKTSESSKPPLLEDAPRMETSQRTSDSPQCV</sequence>
<evidence type="ECO:0000313" key="1">
    <source>
        <dbReference type="EMBL" id="CAI9700378.1"/>
    </source>
</evidence>
<proteinExistence type="predicted"/>
<name>A0ACB0EII3_RANTA</name>
<accession>A0ACB0EII3</accession>
<reference evidence="1" key="1">
    <citation type="submission" date="2023-05" db="EMBL/GenBank/DDBJ databases">
        <authorList>
            <consortium name="ELIXIR-Norway"/>
        </authorList>
    </citation>
    <scope>NUCLEOTIDE SEQUENCE</scope>
</reference>
<evidence type="ECO:0000313" key="2">
    <source>
        <dbReference type="Proteomes" id="UP001162501"/>
    </source>
</evidence>
<organism evidence="1 2">
    <name type="scientific">Rangifer tarandus platyrhynchus</name>
    <name type="common">Svalbard reindeer</name>
    <dbReference type="NCBI Taxonomy" id="3082113"/>
    <lineage>
        <taxon>Eukaryota</taxon>
        <taxon>Metazoa</taxon>
        <taxon>Chordata</taxon>
        <taxon>Craniata</taxon>
        <taxon>Vertebrata</taxon>
        <taxon>Euteleostomi</taxon>
        <taxon>Mammalia</taxon>
        <taxon>Eutheria</taxon>
        <taxon>Laurasiatheria</taxon>
        <taxon>Artiodactyla</taxon>
        <taxon>Ruminantia</taxon>
        <taxon>Pecora</taxon>
        <taxon>Cervidae</taxon>
        <taxon>Odocoileinae</taxon>
        <taxon>Rangifer</taxon>
    </lineage>
</organism>
<dbReference type="EMBL" id="OX596105">
    <property type="protein sequence ID" value="CAI9700378.1"/>
    <property type="molecule type" value="Genomic_DNA"/>
</dbReference>
<dbReference type="Proteomes" id="UP001162501">
    <property type="component" value="Chromosome 21"/>
</dbReference>
<gene>
    <name evidence="1" type="ORF">MRATA1EN3_LOCUS11591</name>
</gene>
<protein>
    <submittedName>
        <fullName evidence="1">Uncharacterized protein</fullName>
    </submittedName>
</protein>